<name>A0A1I2FFH1_9BACL</name>
<dbReference type="PROSITE" id="PS50977">
    <property type="entry name" value="HTH_TETR_2"/>
    <property type="match status" value="1"/>
</dbReference>
<organism evidence="4 5">
    <name type="scientific">Paenibacillus algorifonticola</name>
    <dbReference type="NCBI Taxonomy" id="684063"/>
    <lineage>
        <taxon>Bacteria</taxon>
        <taxon>Bacillati</taxon>
        <taxon>Bacillota</taxon>
        <taxon>Bacilli</taxon>
        <taxon>Bacillales</taxon>
        <taxon>Paenibacillaceae</taxon>
        <taxon>Paenibacillus</taxon>
    </lineage>
</organism>
<dbReference type="AlphaFoldDB" id="A0A1I2FFH1"/>
<evidence type="ECO:0000313" key="4">
    <source>
        <dbReference type="EMBL" id="SFF04142.1"/>
    </source>
</evidence>
<dbReference type="InterPro" id="IPR001647">
    <property type="entry name" value="HTH_TetR"/>
</dbReference>
<keyword evidence="1 2" id="KW-0238">DNA-binding</keyword>
<gene>
    <name evidence="4" type="ORF">SAMN04487969_11239</name>
</gene>
<feature type="DNA-binding region" description="H-T-H motif" evidence="2">
    <location>
        <begin position="34"/>
        <end position="53"/>
    </location>
</feature>
<dbReference type="Proteomes" id="UP000183410">
    <property type="component" value="Unassembled WGS sequence"/>
</dbReference>
<feature type="domain" description="HTH tetR-type" evidence="3">
    <location>
        <begin position="11"/>
        <end position="71"/>
    </location>
</feature>
<dbReference type="Pfam" id="PF00440">
    <property type="entry name" value="TetR_N"/>
    <property type="match status" value="1"/>
</dbReference>
<evidence type="ECO:0000259" key="3">
    <source>
        <dbReference type="PROSITE" id="PS50977"/>
    </source>
</evidence>
<dbReference type="GO" id="GO:0003677">
    <property type="term" value="F:DNA binding"/>
    <property type="evidence" value="ECO:0007669"/>
    <property type="project" value="UniProtKB-UniRule"/>
</dbReference>
<dbReference type="RefSeq" id="WP_046232330.1">
    <property type="nucleotide sequence ID" value="NZ_FONN01000012.1"/>
</dbReference>
<proteinExistence type="predicted"/>
<keyword evidence="5" id="KW-1185">Reference proteome</keyword>
<evidence type="ECO:0000313" key="5">
    <source>
        <dbReference type="Proteomes" id="UP000183410"/>
    </source>
</evidence>
<dbReference type="PANTHER" id="PTHR43479">
    <property type="entry name" value="ACREF/ENVCD OPERON REPRESSOR-RELATED"/>
    <property type="match status" value="1"/>
</dbReference>
<dbReference type="SUPFAM" id="SSF46689">
    <property type="entry name" value="Homeodomain-like"/>
    <property type="match status" value="1"/>
</dbReference>
<sequence length="203" mass="24423">MFQKAFLNLDKEKRDELLNKAMQLFIDHKYEDVTIKLILETLSLHPATFYRYFKDKDDLYYVILCNVSQKKKDFLKNDGQEYVFELMVRDNTAEPLNELEVKFVKTVINLPVDVLLHLYLDLFKDESIAIFKDSLRRLRYDGKLRPDIDDDLISFIYATVQFNLILFYREAGIEEEDLQIKVRKYFDKFFLHGLIKDSEYEEE</sequence>
<dbReference type="PANTHER" id="PTHR43479:SF11">
    <property type="entry name" value="ACREF_ENVCD OPERON REPRESSOR-RELATED"/>
    <property type="match status" value="1"/>
</dbReference>
<dbReference type="InterPro" id="IPR009057">
    <property type="entry name" value="Homeodomain-like_sf"/>
</dbReference>
<protein>
    <submittedName>
        <fullName evidence="4">Transcriptional regulator, TetR family</fullName>
    </submittedName>
</protein>
<accession>A0A1I2FFH1</accession>
<evidence type="ECO:0000256" key="1">
    <source>
        <dbReference type="ARBA" id="ARBA00023125"/>
    </source>
</evidence>
<dbReference type="OrthoDB" id="9812484at2"/>
<dbReference type="Gene3D" id="1.10.357.10">
    <property type="entry name" value="Tetracycline Repressor, domain 2"/>
    <property type="match status" value="1"/>
</dbReference>
<reference evidence="5" key="1">
    <citation type="submission" date="2016-10" db="EMBL/GenBank/DDBJ databases">
        <authorList>
            <person name="Varghese N."/>
            <person name="Submissions S."/>
        </authorList>
    </citation>
    <scope>NUCLEOTIDE SEQUENCE [LARGE SCALE GENOMIC DNA]</scope>
    <source>
        <strain evidence="5">CGMCC 1.10223</strain>
    </source>
</reference>
<dbReference type="InterPro" id="IPR050624">
    <property type="entry name" value="HTH-type_Tx_Regulator"/>
</dbReference>
<evidence type="ECO:0000256" key="2">
    <source>
        <dbReference type="PROSITE-ProRule" id="PRU00335"/>
    </source>
</evidence>
<dbReference type="EMBL" id="FONN01000012">
    <property type="protein sequence ID" value="SFF04142.1"/>
    <property type="molecule type" value="Genomic_DNA"/>
</dbReference>